<proteinExistence type="predicted"/>
<reference evidence="3" key="1">
    <citation type="submission" date="2025-08" db="UniProtKB">
        <authorList>
            <consortium name="RefSeq"/>
        </authorList>
    </citation>
    <scope>IDENTIFICATION</scope>
</reference>
<accession>A0ABM1E9L1</accession>
<protein>
    <submittedName>
        <fullName evidence="3">Uncharacterized protein LOC106810121</fullName>
    </submittedName>
</protein>
<feature type="region of interest" description="Disordered" evidence="1">
    <location>
        <begin position="133"/>
        <end position="166"/>
    </location>
</feature>
<dbReference type="Proteomes" id="UP000695022">
    <property type="component" value="Unplaced"/>
</dbReference>
<organism evidence="2 3">
    <name type="scientific">Priapulus caudatus</name>
    <name type="common">Priapulid worm</name>
    <dbReference type="NCBI Taxonomy" id="37621"/>
    <lineage>
        <taxon>Eukaryota</taxon>
        <taxon>Metazoa</taxon>
        <taxon>Ecdysozoa</taxon>
        <taxon>Scalidophora</taxon>
        <taxon>Priapulida</taxon>
        <taxon>Priapulimorpha</taxon>
        <taxon>Priapulimorphida</taxon>
        <taxon>Priapulidae</taxon>
        <taxon>Priapulus</taxon>
    </lineage>
</organism>
<dbReference type="RefSeq" id="XP_014668882.1">
    <property type="nucleotide sequence ID" value="XM_014813396.1"/>
</dbReference>
<name>A0ABM1E9L1_PRICU</name>
<feature type="region of interest" description="Disordered" evidence="1">
    <location>
        <begin position="1"/>
        <end position="26"/>
    </location>
</feature>
<gene>
    <name evidence="3" type="primary">LOC106810121</name>
</gene>
<evidence type="ECO:0000313" key="2">
    <source>
        <dbReference type="Proteomes" id="UP000695022"/>
    </source>
</evidence>
<evidence type="ECO:0000313" key="3">
    <source>
        <dbReference type="RefSeq" id="XP_014668882.1"/>
    </source>
</evidence>
<dbReference type="GeneID" id="106810121"/>
<sequence>MAAAMQYTAPPPPAHRQLANRWGQPPLTPGASQHMALQHWESPVRHSVNEQPAHSPIYAKYSTFPYTQHLQLRDVIGQQNARRQVIGNRSGDVLHSNEQVAANRAQHSVMTSTSSKDPQDAYAMQFQRQQSLLPRVGTSLASPVQQDRKRSRKTRGHQATDPQEYV</sequence>
<evidence type="ECO:0000256" key="1">
    <source>
        <dbReference type="SAM" id="MobiDB-lite"/>
    </source>
</evidence>
<keyword evidence="2" id="KW-1185">Reference proteome</keyword>